<keyword evidence="2" id="KW-1185">Reference proteome</keyword>
<proteinExistence type="predicted"/>
<evidence type="ECO:0000313" key="2">
    <source>
        <dbReference type="Proteomes" id="UP001064489"/>
    </source>
</evidence>
<reference evidence="1" key="1">
    <citation type="journal article" date="2022" name="Plant J.">
        <title>Strategies of tolerance reflected in two North American maple genomes.</title>
        <authorList>
            <person name="McEvoy S.L."/>
            <person name="Sezen U.U."/>
            <person name="Trouern-Trend A."/>
            <person name="McMahon S.M."/>
            <person name="Schaberg P.G."/>
            <person name="Yang J."/>
            <person name="Wegrzyn J.L."/>
            <person name="Swenson N.G."/>
        </authorList>
    </citation>
    <scope>NUCLEOTIDE SEQUENCE</scope>
    <source>
        <strain evidence="1">91603</strain>
    </source>
</reference>
<comment type="caution">
    <text evidence="1">The sequence shown here is derived from an EMBL/GenBank/DDBJ whole genome shotgun (WGS) entry which is preliminary data.</text>
</comment>
<organism evidence="1 2">
    <name type="scientific">Acer negundo</name>
    <name type="common">Box elder</name>
    <dbReference type="NCBI Taxonomy" id="4023"/>
    <lineage>
        <taxon>Eukaryota</taxon>
        <taxon>Viridiplantae</taxon>
        <taxon>Streptophyta</taxon>
        <taxon>Embryophyta</taxon>
        <taxon>Tracheophyta</taxon>
        <taxon>Spermatophyta</taxon>
        <taxon>Magnoliopsida</taxon>
        <taxon>eudicotyledons</taxon>
        <taxon>Gunneridae</taxon>
        <taxon>Pentapetalae</taxon>
        <taxon>rosids</taxon>
        <taxon>malvids</taxon>
        <taxon>Sapindales</taxon>
        <taxon>Sapindaceae</taxon>
        <taxon>Hippocastanoideae</taxon>
        <taxon>Acereae</taxon>
        <taxon>Acer</taxon>
    </lineage>
</organism>
<sequence>MIELAEREGVPTTLMVPEIEGVQAEAVTEAANDTGERGTWLNVEAGYLTNVVYGCLSDAAARYPADVMVGYPGDLSSGIPVWCNNGVPCRAL</sequence>
<dbReference type="AlphaFoldDB" id="A0AAD5I6Q6"/>
<protein>
    <submittedName>
        <fullName evidence="1">Uncharacterized protein</fullName>
    </submittedName>
</protein>
<evidence type="ECO:0000313" key="1">
    <source>
        <dbReference type="EMBL" id="KAI9153942.1"/>
    </source>
</evidence>
<accession>A0AAD5I6Q6</accession>
<name>A0AAD5I6Q6_ACENE</name>
<dbReference type="EMBL" id="JAJSOW010000108">
    <property type="protein sequence ID" value="KAI9153942.1"/>
    <property type="molecule type" value="Genomic_DNA"/>
</dbReference>
<gene>
    <name evidence="1" type="ORF">LWI28_018844</name>
</gene>
<reference evidence="1" key="2">
    <citation type="submission" date="2023-02" db="EMBL/GenBank/DDBJ databases">
        <authorList>
            <person name="Swenson N.G."/>
            <person name="Wegrzyn J.L."/>
            <person name="Mcevoy S.L."/>
        </authorList>
    </citation>
    <scope>NUCLEOTIDE SEQUENCE</scope>
    <source>
        <strain evidence="1">91603</strain>
        <tissue evidence="1">Leaf</tissue>
    </source>
</reference>
<dbReference type="Proteomes" id="UP001064489">
    <property type="component" value="Chromosome 11"/>
</dbReference>